<dbReference type="EMBL" id="SHKW01000001">
    <property type="protein sequence ID" value="RZU38979.1"/>
    <property type="molecule type" value="Genomic_DNA"/>
</dbReference>
<dbReference type="RefSeq" id="WP_130417263.1">
    <property type="nucleotide sequence ID" value="NZ_SHKW01000001.1"/>
</dbReference>
<evidence type="ECO:0000259" key="6">
    <source>
        <dbReference type="Pfam" id="PF25967"/>
    </source>
</evidence>
<dbReference type="Pfam" id="PF25917">
    <property type="entry name" value="BSH_RND"/>
    <property type="match status" value="1"/>
</dbReference>
<dbReference type="PANTHER" id="PTHR30158">
    <property type="entry name" value="ACRA/E-RELATED COMPONENT OF DRUG EFFLUX TRANSPORTER"/>
    <property type="match status" value="1"/>
</dbReference>
<dbReference type="Proteomes" id="UP000292958">
    <property type="component" value="Unassembled WGS sequence"/>
</dbReference>
<dbReference type="GO" id="GO:0046677">
    <property type="term" value="P:response to antibiotic"/>
    <property type="evidence" value="ECO:0007669"/>
    <property type="project" value="TreeGrafter"/>
</dbReference>
<dbReference type="SUPFAM" id="SSF111369">
    <property type="entry name" value="HlyD-like secretion proteins"/>
    <property type="match status" value="1"/>
</dbReference>
<proteinExistence type="inferred from homology"/>
<dbReference type="GO" id="GO:0005886">
    <property type="term" value="C:plasma membrane"/>
    <property type="evidence" value="ECO:0007669"/>
    <property type="project" value="TreeGrafter"/>
</dbReference>
<evidence type="ECO:0000313" key="8">
    <source>
        <dbReference type="Proteomes" id="UP000292958"/>
    </source>
</evidence>
<dbReference type="GO" id="GO:0030313">
    <property type="term" value="C:cell envelope"/>
    <property type="evidence" value="ECO:0007669"/>
    <property type="project" value="UniProtKB-SubCell"/>
</dbReference>
<feature type="domain" description="Multidrug resistance protein MdtA-like alpha-helical hairpin" evidence="3">
    <location>
        <begin position="119"/>
        <end position="194"/>
    </location>
</feature>
<feature type="domain" description="Multidrug resistance protein MdtA-like C-terminal permuted SH3" evidence="6">
    <location>
        <begin position="324"/>
        <end position="385"/>
    </location>
</feature>
<dbReference type="Gene3D" id="2.40.30.170">
    <property type="match status" value="1"/>
</dbReference>
<dbReference type="OrthoDB" id="9801814at2"/>
<accession>A0A4Q7YQD1</accession>
<dbReference type="InterPro" id="IPR058625">
    <property type="entry name" value="MdtA-like_BSH"/>
</dbReference>
<evidence type="ECO:0000256" key="2">
    <source>
        <dbReference type="ARBA" id="ARBA00009477"/>
    </source>
</evidence>
<gene>
    <name evidence="7" type="ORF">BDD14_0301</name>
</gene>
<dbReference type="Gene3D" id="2.40.420.20">
    <property type="match status" value="1"/>
</dbReference>
<dbReference type="InterPro" id="IPR006143">
    <property type="entry name" value="RND_pump_MFP"/>
</dbReference>
<dbReference type="InterPro" id="IPR058624">
    <property type="entry name" value="MdtA-like_HH"/>
</dbReference>
<protein>
    <submittedName>
        <fullName evidence="7">Membrane fusion protein (Multidrug efflux system)</fullName>
    </submittedName>
</protein>
<sequence>MTSRKRVTSQRRQTGLVGLTALLGTLLIAGCKKNVAASPANRSLPVAVMSVQASDVPLSSEWVGTMDGYVNAQIQPQVSGYLVRQLYREGSVVEKGQVLFEIDPRPFQALLDQAQAQVGQAQGSLGQAQAQLGLAKINVARDTPLAAQRAIAQSTLDTEKQQEIQQEAAVKAAQASIAAAQASVETSKLNLGFTQVRSLITGVAGQATTQVGNLVSPQAVLTAVSQMDPIKVYFSISDAEYLGLTRRLKNGGSDLLKGASDVPLTLHLADGSTYPYPGKIVFVDRQMNQQTGAIRIAASFPNSGNTLRPGQFGRVTANTEIRQNAILIPQAVVSDMQGQKQVFTVGTAKKVHVVNITVGPEVGSDVVVLSGLKPGTTIITDNLQKLGEGAPVAPHTVVASGAGDVAGGK</sequence>
<dbReference type="Gene3D" id="2.40.50.100">
    <property type="match status" value="1"/>
</dbReference>
<comment type="caution">
    <text evidence="7">The sequence shown here is derived from an EMBL/GenBank/DDBJ whole genome shotgun (WGS) entry which is preliminary data.</text>
</comment>
<dbReference type="Pfam" id="PF25944">
    <property type="entry name" value="Beta-barrel_RND"/>
    <property type="match status" value="1"/>
</dbReference>
<evidence type="ECO:0000256" key="1">
    <source>
        <dbReference type="ARBA" id="ARBA00004196"/>
    </source>
</evidence>
<keyword evidence="8" id="KW-1185">Reference proteome</keyword>
<dbReference type="NCBIfam" id="TIGR01730">
    <property type="entry name" value="RND_mfp"/>
    <property type="match status" value="1"/>
</dbReference>
<feature type="domain" description="Multidrug resistance protein MdtA-like beta-barrel" evidence="5">
    <location>
        <begin position="229"/>
        <end position="316"/>
    </location>
</feature>
<dbReference type="Gene3D" id="1.10.287.470">
    <property type="entry name" value="Helix hairpin bin"/>
    <property type="match status" value="1"/>
</dbReference>
<dbReference type="AlphaFoldDB" id="A0A4Q7YQD1"/>
<feature type="domain" description="Multidrug resistance protein MdtA-like barrel-sandwich hybrid" evidence="4">
    <location>
        <begin position="72"/>
        <end position="217"/>
    </location>
</feature>
<dbReference type="PROSITE" id="PS51257">
    <property type="entry name" value="PROKAR_LIPOPROTEIN"/>
    <property type="match status" value="1"/>
</dbReference>
<dbReference type="GO" id="GO:0022857">
    <property type="term" value="F:transmembrane transporter activity"/>
    <property type="evidence" value="ECO:0007669"/>
    <property type="project" value="InterPro"/>
</dbReference>
<dbReference type="InterPro" id="IPR058626">
    <property type="entry name" value="MdtA-like_b-barrel"/>
</dbReference>
<dbReference type="InterPro" id="IPR058627">
    <property type="entry name" value="MdtA-like_C"/>
</dbReference>
<name>A0A4Q7YQD1_9BACT</name>
<evidence type="ECO:0000259" key="3">
    <source>
        <dbReference type="Pfam" id="PF25876"/>
    </source>
</evidence>
<dbReference type="Pfam" id="PF25967">
    <property type="entry name" value="RND-MFP_C"/>
    <property type="match status" value="1"/>
</dbReference>
<evidence type="ECO:0000313" key="7">
    <source>
        <dbReference type="EMBL" id="RZU38979.1"/>
    </source>
</evidence>
<organism evidence="7 8">
    <name type="scientific">Edaphobacter modestus</name>
    <dbReference type="NCBI Taxonomy" id="388466"/>
    <lineage>
        <taxon>Bacteria</taxon>
        <taxon>Pseudomonadati</taxon>
        <taxon>Acidobacteriota</taxon>
        <taxon>Terriglobia</taxon>
        <taxon>Terriglobales</taxon>
        <taxon>Acidobacteriaceae</taxon>
        <taxon>Edaphobacter</taxon>
    </lineage>
</organism>
<comment type="subcellular location">
    <subcellularLocation>
        <location evidence="1">Cell envelope</location>
    </subcellularLocation>
</comment>
<dbReference type="Pfam" id="PF25876">
    <property type="entry name" value="HH_MFP_RND"/>
    <property type="match status" value="1"/>
</dbReference>
<evidence type="ECO:0000259" key="5">
    <source>
        <dbReference type="Pfam" id="PF25944"/>
    </source>
</evidence>
<comment type="similarity">
    <text evidence="2">Belongs to the membrane fusion protein (MFP) (TC 8.A.1) family.</text>
</comment>
<evidence type="ECO:0000259" key="4">
    <source>
        <dbReference type="Pfam" id="PF25917"/>
    </source>
</evidence>
<reference evidence="7 8" key="1">
    <citation type="submission" date="2019-02" db="EMBL/GenBank/DDBJ databases">
        <title>Genomic Encyclopedia of Archaeal and Bacterial Type Strains, Phase II (KMG-II): from individual species to whole genera.</title>
        <authorList>
            <person name="Goeker M."/>
        </authorList>
    </citation>
    <scope>NUCLEOTIDE SEQUENCE [LARGE SCALE GENOMIC DNA]</scope>
    <source>
        <strain evidence="7 8">DSM 18101</strain>
    </source>
</reference>